<dbReference type="InterPro" id="IPR017441">
    <property type="entry name" value="Protein_kinase_ATP_BS"/>
</dbReference>
<evidence type="ECO:0000256" key="15">
    <source>
        <dbReference type="SAM" id="Phobius"/>
    </source>
</evidence>
<evidence type="ECO:0000256" key="2">
    <source>
        <dbReference type="ARBA" id="ARBA00022527"/>
    </source>
</evidence>
<dbReference type="GO" id="GO:0016020">
    <property type="term" value="C:membrane"/>
    <property type="evidence" value="ECO:0007669"/>
    <property type="project" value="UniProtKB-SubCell"/>
</dbReference>
<dbReference type="InterPro" id="IPR000719">
    <property type="entry name" value="Prot_kinase_dom"/>
</dbReference>
<evidence type="ECO:0000256" key="11">
    <source>
        <dbReference type="ARBA" id="ARBA00023136"/>
    </source>
</evidence>
<protein>
    <submittedName>
        <fullName evidence="19">Cysteine-rich receptor-like protein kinase 2</fullName>
    </submittedName>
</protein>
<dbReference type="Pfam" id="PF00069">
    <property type="entry name" value="Pkinase"/>
    <property type="match status" value="1"/>
</dbReference>
<keyword evidence="11 15" id="KW-0472">Membrane</keyword>
<dbReference type="InterPro" id="IPR008271">
    <property type="entry name" value="Ser/Thr_kinase_AS"/>
</dbReference>
<dbReference type="PROSITE" id="PS51473">
    <property type="entry name" value="GNK2"/>
    <property type="match status" value="4"/>
</dbReference>
<dbReference type="FunFam" id="1.10.510.10:FF:000336">
    <property type="entry name" value="Cysteine-rich receptor-like protein kinase 2"/>
    <property type="match status" value="1"/>
</dbReference>
<evidence type="ECO:0000256" key="16">
    <source>
        <dbReference type="SAM" id="SignalP"/>
    </source>
</evidence>
<dbReference type="FunFam" id="3.30.200.20:FF:001208">
    <property type="entry name" value="Putative DUF26-domain receptor-like protein kinase family protein"/>
    <property type="match status" value="1"/>
</dbReference>
<evidence type="ECO:0000256" key="1">
    <source>
        <dbReference type="ARBA" id="ARBA00004167"/>
    </source>
</evidence>
<feature type="domain" description="Gnk2-homologous" evidence="18">
    <location>
        <begin position="365"/>
        <end position="469"/>
    </location>
</feature>
<dbReference type="PROSITE" id="PS00107">
    <property type="entry name" value="PROTEIN_KINASE_ATP"/>
    <property type="match status" value="1"/>
</dbReference>
<dbReference type="Gene3D" id="3.30.200.20">
    <property type="entry name" value="Phosphorylase Kinase, domain 1"/>
    <property type="match status" value="1"/>
</dbReference>
<keyword evidence="8 19" id="KW-0418">Kinase</keyword>
<dbReference type="CDD" id="cd14066">
    <property type="entry name" value="STKc_IRAK"/>
    <property type="match status" value="1"/>
</dbReference>
<dbReference type="GO" id="GO:0004674">
    <property type="term" value="F:protein serine/threonine kinase activity"/>
    <property type="evidence" value="ECO:0007669"/>
    <property type="project" value="UniProtKB-KW"/>
</dbReference>
<evidence type="ECO:0000256" key="12">
    <source>
        <dbReference type="ARBA" id="ARBA00023170"/>
    </source>
</evidence>
<dbReference type="Gene3D" id="1.10.510.10">
    <property type="entry name" value="Transferase(Phosphotransferase) domain 1"/>
    <property type="match status" value="1"/>
</dbReference>
<dbReference type="PANTHER" id="PTHR47973">
    <property type="entry name" value="CYSTEINE-RICH RECEPTOR-LIKE PROTEIN KINASE 3"/>
    <property type="match status" value="1"/>
</dbReference>
<comment type="caution">
    <text evidence="19">The sequence shown here is derived from an EMBL/GenBank/DDBJ whole genome shotgun (WGS) entry which is preliminary data.</text>
</comment>
<name>A0A2U1QJ35_ARTAN</name>
<dbReference type="FunFam" id="3.30.430.20:FF:000015">
    <property type="entry name" value="Cysteine-rich receptor-like protein kinase 3"/>
    <property type="match status" value="1"/>
</dbReference>
<dbReference type="EMBL" id="PKPP01000087">
    <property type="protein sequence ID" value="PWA98031.1"/>
    <property type="molecule type" value="Genomic_DNA"/>
</dbReference>
<evidence type="ECO:0000256" key="14">
    <source>
        <dbReference type="PROSITE-ProRule" id="PRU10141"/>
    </source>
</evidence>
<keyword evidence="4 15" id="KW-0812">Transmembrane</keyword>
<feature type="domain" description="Gnk2-homologous" evidence="18">
    <location>
        <begin position="132"/>
        <end position="237"/>
    </location>
</feature>
<evidence type="ECO:0000256" key="9">
    <source>
        <dbReference type="ARBA" id="ARBA00022840"/>
    </source>
</evidence>
<feature type="transmembrane region" description="Helical" evidence="15">
    <location>
        <begin position="483"/>
        <end position="507"/>
    </location>
</feature>
<feature type="domain" description="Gnk2-homologous" evidence="18">
    <location>
        <begin position="28"/>
        <end position="128"/>
    </location>
</feature>
<feature type="chain" id="PRO_5015483361" evidence="16">
    <location>
        <begin position="25"/>
        <end position="870"/>
    </location>
</feature>
<evidence type="ECO:0000256" key="13">
    <source>
        <dbReference type="ARBA" id="ARBA00023180"/>
    </source>
</evidence>
<keyword evidence="9 14" id="KW-0067">ATP-binding</keyword>
<dbReference type="Gene3D" id="3.30.430.20">
    <property type="entry name" value="Gnk2 domain, C-X8-C-X2-C motif"/>
    <property type="match status" value="4"/>
</dbReference>
<feature type="domain" description="Protein kinase" evidence="17">
    <location>
        <begin position="546"/>
        <end position="801"/>
    </location>
</feature>
<keyword evidence="13" id="KW-0325">Glycoprotein</keyword>
<evidence type="ECO:0000259" key="17">
    <source>
        <dbReference type="PROSITE" id="PS50011"/>
    </source>
</evidence>
<dbReference type="SUPFAM" id="SSF56112">
    <property type="entry name" value="Protein kinase-like (PK-like)"/>
    <property type="match status" value="1"/>
</dbReference>
<dbReference type="STRING" id="35608.A0A2U1QJ35"/>
<keyword evidence="5 16" id="KW-0732">Signal</keyword>
<feature type="signal peptide" evidence="16">
    <location>
        <begin position="1"/>
        <end position="24"/>
    </location>
</feature>
<dbReference type="Pfam" id="PF01657">
    <property type="entry name" value="Stress-antifung"/>
    <property type="match status" value="4"/>
</dbReference>
<gene>
    <name evidence="19" type="ORF">CTI12_AA023530</name>
</gene>
<evidence type="ECO:0000313" key="20">
    <source>
        <dbReference type="Proteomes" id="UP000245207"/>
    </source>
</evidence>
<dbReference type="PROSITE" id="PS50011">
    <property type="entry name" value="PROTEIN_KINASE_DOM"/>
    <property type="match status" value="1"/>
</dbReference>
<feature type="binding site" evidence="14">
    <location>
        <position position="574"/>
    </location>
    <ligand>
        <name>ATP</name>
        <dbReference type="ChEBI" id="CHEBI:30616"/>
    </ligand>
</feature>
<dbReference type="InterPro" id="IPR002902">
    <property type="entry name" value="GNK2"/>
</dbReference>
<reference evidence="19 20" key="1">
    <citation type="journal article" date="2018" name="Mol. Plant">
        <title>The genome of Artemisia annua provides insight into the evolution of Asteraceae family and artemisinin biosynthesis.</title>
        <authorList>
            <person name="Shen Q."/>
            <person name="Zhang L."/>
            <person name="Liao Z."/>
            <person name="Wang S."/>
            <person name="Yan T."/>
            <person name="Shi P."/>
            <person name="Liu M."/>
            <person name="Fu X."/>
            <person name="Pan Q."/>
            <person name="Wang Y."/>
            <person name="Lv Z."/>
            <person name="Lu X."/>
            <person name="Zhang F."/>
            <person name="Jiang W."/>
            <person name="Ma Y."/>
            <person name="Chen M."/>
            <person name="Hao X."/>
            <person name="Li L."/>
            <person name="Tang Y."/>
            <person name="Lv G."/>
            <person name="Zhou Y."/>
            <person name="Sun X."/>
            <person name="Brodelius P.E."/>
            <person name="Rose J.K.C."/>
            <person name="Tang K."/>
        </authorList>
    </citation>
    <scope>NUCLEOTIDE SEQUENCE [LARGE SCALE GENOMIC DNA]</scope>
    <source>
        <strain evidence="20">cv. Huhao1</strain>
        <tissue evidence="19">Leaf</tissue>
    </source>
</reference>
<evidence type="ECO:0000256" key="10">
    <source>
        <dbReference type="ARBA" id="ARBA00022989"/>
    </source>
</evidence>
<keyword evidence="7 14" id="KW-0547">Nucleotide-binding</keyword>
<evidence type="ECO:0000313" key="19">
    <source>
        <dbReference type="EMBL" id="PWA98031.1"/>
    </source>
</evidence>
<keyword evidence="20" id="KW-1185">Reference proteome</keyword>
<keyword evidence="10 15" id="KW-1133">Transmembrane helix</keyword>
<keyword evidence="12 19" id="KW-0675">Receptor</keyword>
<dbReference type="CDD" id="cd23509">
    <property type="entry name" value="Gnk2-like"/>
    <property type="match status" value="4"/>
</dbReference>
<evidence type="ECO:0000259" key="18">
    <source>
        <dbReference type="PROSITE" id="PS51473"/>
    </source>
</evidence>
<evidence type="ECO:0000256" key="6">
    <source>
        <dbReference type="ARBA" id="ARBA00022737"/>
    </source>
</evidence>
<comment type="subcellular location">
    <subcellularLocation>
        <location evidence="1">Membrane</location>
        <topology evidence="1">Single-pass membrane protein</topology>
    </subcellularLocation>
</comment>
<keyword evidence="6" id="KW-0677">Repeat</keyword>
<dbReference type="GO" id="GO:0005524">
    <property type="term" value="F:ATP binding"/>
    <property type="evidence" value="ECO:0007669"/>
    <property type="project" value="UniProtKB-UniRule"/>
</dbReference>
<evidence type="ECO:0000256" key="8">
    <source>
        <dbReference type="ARBA" id="ARBA00022777"/>
    </source>
</evidence>
<proteinExistence type="predicted"/>
<dbReference type="PROSITE" id="PS00108">
    <property type="entry name" value="PROTEIN_KINASE_ST"/>
    <property type="match status" value="1"/>
</dbReference>
<dbReference type="OrthoDB" id="1518275at2759"/>
<keyword evidence="2" id="KW-0723">Serine/threonine-protein kinase</keyword>
<dbReference type="Proteomes" id="UP000245207">
    <property type="component" value="Unassembled WGS sequence"/>
</dbReference>
<evidence type="ECO:0000256" key="4">
    <source>
        <dbReference type="ARBA" id="ARBA00022692"/>
    </source>
</evidence>
<dbReference type="InterPro" id="IPR052059">
    <property type="entry name" value="CR_Ser/Thr_kinase"/>
</dbReference>
<evidence type="ECO:0000256" key="7">
    <source>
        <dbReference type="ARBA" id="ARBA00022741"/>
    </source>
</evidence>
<evidence type="ECO:0000256" key="3">
    <source>
        <dbReference type="ARBA" id="ARBA00022679"/>
    </source>
</evidence>
<dbReference type="SMART" id="SM00220">
    <property type="entry name" value="S_TKc"/>
    <property type="match status" value="1"/>
</dbReference>
<dbReference type="InterPro" id="IPR011009">
    <property type="entry name" value="Kinase-like_dom_sf"/>
</dbReference>
<dbReference type="InterPro" id="IPR038408">
    <property type="entry name" value="GNK2_sf"/>
</dbReference>
<accession>A0A2U1QJ35</accession>
<organism evidence="19 20">
    <name type="scientific">Artemisia annua</name>
    <name type="common">Sweet wormwood</name>
    <dbReference type="NCBI Taxonomy" id="35608"/>
    <lineage>
        <taxon>Eukaryota</taxon>
        <taxon>Viridiplantae</taxon>
        <taxon>Streptophyta</taxon>
        <taxon>Embryophyta</taxon>
        <taxon>Tracheophyta</taxon>
        <taxon>Spermatophyta</taxon>
        <taxon>Magnoliopsida</taxon>
        <taxon>eudicotyledons</taxon>
        <taxon>Gunneridae</taxon>
        <taxon>Pentapetalae</taxon>
        <taxon>asterids</taxon>
        <taxon>campanulids</taxon>
        <taxon>Asterales</taxon>
        <taxon>Asteraceae</taxon>
        <taxon>Asteroideae</taxon>
        <taxon>Anthemideae</taxon>
        <taxon>Artemisiinae</taxon>
        <taxon>Artemisia</taxon>
    </lineage>
</organism>
<sequence length="870" mass="96214">MKGSTQAVLMSIIIILLVSNRTNGDPRSQIIKLSCNQQLPSDEKLSLSNVVQSMEKIGTQMGNSLKGTASTGTGPESNYGLAECYGDLSTEDCILCYADAHVALLGCFPYNGQVFLDGCFMRTENYNFYDEYAGKDDTLLCGNETRSGVFWNSVRQAVADAVRDAPTNNDYFARKVAMSGTMDDSAYVLANCWHTLNKNSCKDCLERGSESILKCLPSSEGRLLETGCFMRYSDTNFLNARSNGGVNGAHVYPDGGENSEVILLSCASQQIKNITKFIPNFLHAMEDITTKMQTSFFGTNVTAIKPDIIYGLAQCFGDLSTSECLLCYAVARTTLTRCLPGNGGQVYLNGCYMRFENYSFFGQQAGNFSYSRCANEMMRDSVFVESARKAVLQAVETAPKSKNARTEALISPKTNNSVYAVADCWNTLDTDSCGACLQKAAAPMLSCLPASQGSSLYSGCFMRYSVSDLSYTERKRSFKGKKLAILMAIISSVLAFLVGSIIAFYAWKRRSDSKRKGFDDTKLLEIMNGSNLNVKYSTIEKATSSFDEANILGKGGFGTVYKGVLPDGKEIAVKRLFFNHRHRARDFYNEVNIISSVDHKNLVKLVGFSCLGPESILLYEYLPNRSLDHFIFDATRGKELDWAKRYDIILGIAEGLSYLHENSKRRIIHRDIKAANVLLDSRLHAKIADFGLARSYQQDKNHISTGIAGTLGYMAPEYISHGKLTEKVDVYSFGVLLLEIVSGIPNRGIQTSEYTQSLVSIAWEHFKQGSVEELVDPNLILNNQTSSKMKKEIKSMVHIAFLCIQEVASLRPTMSMALQMLSKNIEPLPSPANPPYIPETTKQLNEFGRIQRLNNPYSVPTVSNSSGIPR</sequence>
<evidence type="ECO:0000256" key="5">
    <source>
        <dbReference type="ARBA" id="ARBA00022729"/>
    </source>
</evidence>
<feature type="domain" description="Gnk2-homologous" evidence="18">
    <location>
        <begin position="259"/>
        <end position="360"/>
    </location>
</feature>
<dbReference type="AlphaFoldDB" id="A0A2U1QJ35"/>
<keyword evidence="3" id="KW-0808">Transferase</keyword>